<evidence type="ECO:0000313" key="1">
    <source>
        <dbReference type="EMBL" id="PXY22274.1"/>
    </source>
</evidence>
<accession>A0A2V4AQH2</accession>
<reference evidence="1 2" key="1">
    <citation type="submission" date="2016-07" db="EMBL/GenBank/DDBJ databases">
        <title>Draft genome sequence of Prauserella muralis DSM 45305, isolated from a mould-covered wall in an indoor environment.</title>
        <authorList>
            <person name="Ruckert C."/>
            <person name="Albersmeier A."/>
            <person name="Jiang C.-L."/>
            <person name="Jiang Y."/>
            <person name="Kalinowski J."/>
            <person name="Schneider O."/>
            <person name="Winkler A."/>
            <person name="Zotchev S.B."/>
        </authorList>
    </citation>
    <scope>NUCLEOTIDE SEQUENCE [LARGE SCALE GENOMIC DNA]</scope>
    <source>
        <strain evidence="1 2">DSM 45305</strain>
    </source>
</reference>
<dbReference type="CDD" id="cd00683">
    <property type="entry name" value="Trans_IPPS_HH"/>
    <property type="match status" value="1"/>
</dbReference>
<dbReference type="SUPFAM" id="SSF48576">
    <property type="entry name" value="Terpenoid synthases"/>
    <property type="match status" value="1"/>
</dbReference>
<dbReference type="AlphaFoldDB" id="A0A2V4AQH2"/>
<dbReference type="NCBIfam" id="TIGR03464">
    <property type="entry name" value="HpnC"/>
    <property type="match status" value="1"/>
</dbReference>
<dbReference type="GO" id="GO:0004311">
    <property type="term" value="F:geranylgeranyl diphosphate synthase activity"/>
    <property type="evidence" value="ECO:0007669"/>
    <property type="project" value="InterPro"/>
</dbReference>
<dbReference type="InterPro" id="IPR044843">
    <property type="entry name" value="Trans_IPPS_bact-type"/>
</dbReference>
<dbReference type="GO" id="GO:0016114">
    <property type="term" value="P:terpenoid biosynthetic process"/>
    <property type="evidence" value="ECO:0007669"/>
    <property type="project" value="UniProtKB-ARBA"/>
</dbReference>
<dbReference type="SFLD" id="SFLDS00005">
    <property type="entry name" value="Isoprenoid_Synthase_Type_I"/>
    <property type="match status" value="1"/>
</dbReference>
<dbReference type="InterPro" id="IPR033904">
    <property type="entry name" value="Trans_IPPS_HH"/>
</dbReference>
<name>A0A2V4AQH2_9PSEU</name>
<dbReference type="Gene3D" id="1.10.600.10">
    <property type="entry name" value="Farnesyl Diphosphate Synthase"/>
    <property type="match status" value="1"/>
</dbReference>
<dbReference type="PANTHER" id="PTHR31480">
    <property type="entry name" value="BIFUNCTIONAL LYCOPENE CYCLASE/PHYTOENE SYNTHASE"/>
    <property type="match status" value="1"/>
</dbReference>
<dbReference type="Pfam" id="PF00494">
    <property type="entry name" value="SQS_PSY"/>
    <property type="match status" value="1"/>
</dbReference>
<keyword evidence="2" id="KW-1185">Reference proteome</keyword>
<dbReference type="Proteomes" id="UP000249915">
    <property type="component" value="Unassembled WGS sequence"/>
</dbReference>
<organism evidence="1 2">
    <name type="scientific">Prauserella muralis</name>
    <dbReference type="NCBI Taxonomy" id="588067"/>
    <lineage>
        <taxon>Bacteria</taxon>
        <taxon>Bacillati</taxon>
        <taxon>Actinomycetota</taxon>
        <taxon>Actinomycetes</taxon>
        <taxon>Pseudonocardiales</taxon>
        <taxon>Pseudonocardiaceae</taxon>
        <taxon>Prauserella</taxon>
    </lineage>
</organism>
<comment type="caution">
    <text evidence="1">The sequence shown here is derived from an EMBL/GenBank/DDBJ whole genome shotgun (WGS) entry which is preliminary data.</text>
</comment>
<proteinExistence type="predicted"/>
<dbReference type="InterPro" id="IPR017827">
    <property type="entry name" value="HSQ_synthase_HpnC"/>
</dbReference>
<protein>
    <submittedName>
        <fullName evidence="1">Squalene synthase HpnC</fullName>
    </submittedName>
</protein>
<dbReference type="SFLD" id="SFLDG01212">
    <property type="entry name" value="Phytoene_synthase_like"/>
    <property type="match status" value="1"/>
</dbReference>
<evidence type="ECO:0000313" key="2">
    <source>
        <dbReference type="Proteomes" id="UP000249915"/>
    </source>
</evidence>
<sequence length="299" mass="32363">MRPAEQPIRDGTVPGSGERAERPPPLQRVLATARGENFPVAMRLLPAAHRRHLLALYSFARMVDDIGDEAPGDRIRLLDTVSAELDRLYAGTVPPGPLYRELAATIAACGLPREPFERLIDANRQDQAVRRYRTFDDLLAYCTLSADPVGRLVLGVFGADTPERRVLSDRICSALQVLEHCQDVVEDARAGRIYLPLDDLDRFGVGEDDLLAPRASRAVRALVGYEVQRAVQLLDEGTPLVGTLTGVARVAVAGYVAGGRATAVALADARFDVLVATPRPSRARTVAEWASLLVAGGAR</sequence>
<dbReference type="InterPro" id="IPR008949">
    <property type="entry name" value="Isoprenoid_synthase_dom_sf"/>
</dbReference>
<dbReference type="EMBL" id="MASW01000005">
    <property type="protein sequence ID" value="PXY22274.1"/>
    <property type="molecule type" value="Genomic_DNA"/>
</dbReference>
<dbReference type="SFLD" id="SFLDG01018">
    <property type="entry name" value="Squalene/Phytoene_Synthase_Lik"/>
    <property type="match status" value="1"/>
</dbReference>
<dbReference type="InterPro" id="IPR002060">
    <property type="entry name" value="Squ/phyt_synthse"/>
</dbReference>
<gene>
    <name evidence="1" type="ORF">BAY60_20565</name>
</gene>
<dbReference type="GO" id="GO:0051996">
    <property type="term" value="F:squalene synthase [NAD(P)H] activity"/>
    <property type="evidence" value="ECO:0007669"/>
    <property type="project" value="InterPro"/>
</dbReference>
<dbReference type="RefSeq" id="WP_245992740.1">
    <property type="nucleotide sequence ID" value="NZ_MASW01000005.1"/>
</dbReference>